<evidence type="ECO:0000313" key="4">
    <source>
        <dbReference type="Proteomes" id="UP000002668"/>
    </source>
</evidence>
<proteinExistence type="predicted"/>
<name>E5AF36_LEPMJ</name>
<evidence type="ECO:0000259" key="2">
    <source>
        <dbReference type="Pfam" id="PF20237"/>
    </source>
</evidence>
<dbReference type="PANTHER" id="PTHR34502:SF6">
    <property type="entry name" value="DUF6594 DOMAIN-CONTAINING PROTEIN"/>
    <property type="match status" value="1"/>
</dbReference>
<dbReference type="InParanoid" id="E5AF36"/>
<feature type="compositionally biased region" description="Basic and acidic residues" evidence="1">
    <location>
        <begin position="166"/>
        <end position="177"/>
    </location>
</feature>
<gene>
    <name evidence="3" type="ORF">LEMA_P006120.1</name>
</gene>
<dbReference type="Pfam" id="PF20237">
    <property type="entry name" value="DUF6594"/>
    <property type="match status" value="1"/>
</dbReference>
<reference evidence="4" key="1">
    <citation type="journal article" date="2011" name="Nat. Commun.">
        <title>Effector diversification within compartments of the Leptosphaeria maculans genome affected by Repeat-Induced Point mutations.</title>
        <authorList>
            <person name="Rouxel T."/>
            <person name="Grandaubert J."/>
            <person name="Hane J.K."/>
            <person name="Hoede C."/>
            <person name="van de Wouw A.P."/>
            <person name="Couloux A."/>
            <person name="Dominguez V."/>
            <person name="Anthouard V."/>
            <person name="Bally P."/>
            <person name="Bourras S."/>
            <person name="Cozijnsen A.J."/>
            <person name="Ciuffetti L.M."/>
            <person name="Degrave A."/>
            <person name="Dilmaghani A."/>
            <person name="Duret L."/>
            <person name="Fudal I."/>
            <person name="Goodwin S.B."/>
            <person name="Gout L."/>
            <person name="Glaser N."/>
            <person name="Linglin J."/>
            <person name="Kema G.H.J."/>
            <person name="Lapalu N."/>
            <person name="Lawrence C.B."/>
            <person name="May K."/>
            <person name="Meyer M."/>
            <person name="Ollivier B."/>
            <person name="Poulain J."/>
            <person name="Schoch C.L."/>
            <person name="Simon A."/>
            <person name="Spatafora J.W."/>
            <person name="Stachowiak A."/>
            <person name="Turgeon B.G."/>
            <person name="Tyler B.M."/>
            <person name="Vincent D."/>
            <person name="Weissenbach J."/>
            <person name="Amselem J."/>
            <person name="Quesneville H."/>
            <person name="Oliver R.P."/>
            <person name="Wincker P."/>
            <person name="Balesdent M.-H."/>
            <person name="Howlett B.J."/>
        </authorList>
    </citation>
    <scope>NUCLEOTIDE SEQUENCE [LARGE SCALE GENOMIC DNA]</scope>
    <source>
        <strain evidence="4">JN3 / isolate v23.1.3 / race Av1-4-5-6-7-8</strain>
    </source>
</reference>
<feature type="compositionally biased region" description="Low complexity" evidence="1">
    <location>
        <begin position="286"/>
        <end position="298"/>
    </location>
</feature>
<feature type="compositionally biased region" description="Low complexity" evidence="1">
    <location>
        <begin position="146"/>
        <end position="158"/>
    </location>
</feature>
<feature type="compositionally biased region" description="Polar residues" evidence="1">
    <location>
        <begin position="192"/>
        <end position="219"/>
    </location>
</feature>
<dbReference type="AlphaFoldDB" id="E5AF36"/>
<dbReference type="VEuPathDB" id="FungiDB:LEMA_P006120.1"/>
<dbReference type="OMA" id="YREWMDE"/>
<keyword evidence="4" id="KW-1185">Reference proteome</keyword>
<feature type="compositionally biased region" description="Basic and acidic residues" evidence="1">
    <location>
        <begin position="453"/>
        <end position="467"/>
    </location>
</feature>
<dbReference type="InterPro" id="IPR046529">
    <property type="entry name" value="DUF6594"/>
</dbReference>
<feature type="region of interest" description="Disordered" evidence="1">
    <location>
        <begin position="1"/>
        <end position="518"/>
    </location>
</feature>
<feature type="compositionally biased region" description="Basic and acidic residues" evidence="1">
    <location>
        <begin position="329"/>
        <end position="345"/>
    </location>
</feature>
<organism evidence="3 4">
    <name type="scientific">Leptosphaeria maculans (strain JN3 / isolate v23.1.3 / race Av1-4-5-6-7-8)</name>
    <name type="common">Blackleg fungus</name>
    <name type="synonym">Phoma lingam</name>
    <dbReference type="NCBI Taxonomy" id="985895"/>
    <lineage>
        <taxon>Eukaryota</taxon>
        <taxon>Fungi</taxon>
        <taxon>Dikarya</taxon>
        <taxon>Ascomycota</taxon>
        <taxon>Pezizomycotina</taxon>
        <taxon>Dothideomycetes</taxon>
        <taxon>Pleosporomycetidae</taxon>
        <taxon>Pleosporales</taxon>
        <taxon>Pleosporineae</taxon>
        <taxon>Leptosphaeriaceae</taxon>
        <taxon>Plenodomus</taxon>
        <taxon>Plenodomus lingam/Leptosphaeria maculans species complex</taxon>
    </lineage>
</organism>
<feature type="domain" description="DUF6594" evidence="2">
    <location>
        <begin position="591"/>
        <end position="816"/>
    </location>
</feature>
<dbReference type="HOGENOM" id="CLU_297370_0_0_1"/>
<dbReference type="PANTHER" id="PTHR34502">
    <property type="entry name" value="DUF6594 DOMAIN-CONTAINING PROTEIN-RELATED"/>
    <property type="match status" value="1"/>
</dbReference>
<dbReference type="eggNOG" id="ENOG502SQVM">
    <property type="taxonomic scope" value="Eukaryota"/>
</dbReference>
<accession>E5AF36</accession>
<evidence type="ECO:0000256" key="1">
    <source>
        <dbReference type="SAM" id="MobiDB-lite"/>
    </source>
</evidence>
<feature type="compositionally biased region" description="Acidic residues" evidence="1">
    <location>
        <begin position="361"/>
        <end position="398"/>
    </location>
</feature>
<sequence>MTDHPYTSGGPLPPSRPQSPAQTNPKYHFDGVDDGLGGARAESPASSHTRRRPCRTSSSTSHSHPPRSASPSCLESTSGTDQRIRARRTSTLKRPVRRDSGCTETSVASQQPERQDCYETSNEGGAFLPKLGRIREGKKASKSSKSRASSTVSSALGSKSRRRQRHMEDNAVDQARERQRRGGLQRHPDNLANPSNPSPVSFDSGVTQPSNTSGASSSTETRRSHDNGGQEMTLEPAYQDRRPASQAAFHSQTLANMDPPRPDVFQFLAPDSQAKSSASEDTHHMTPPTTISSAPSSPHDTRLHNDGSSTPGTFPHEIESPASSPASTRKSDNDHFHYQGREYRKPGAPLYASSFVHGHEVEEEEDEEEEEEDDDDNDEENKDEDDSNHSDESEEQDEDPKANESGEEASGAESEEAHDDDAHTEPADLGQAPSLALDKVPPPIAPSTSSRPSDPHTRRLRQQERKLASHVLQSPRPQREIQFGVDPSAEHVPMPLYHPHAYSGPSPAASQATSGPSLSWPPMPPLPAPLPIGYSPHHSPEGSNAFPLTVRSPAEAMQQMAPPFPPHLGQPPVYQSHAPAPDLSRKTVIGYELLAEKLSKPKSAGGKRSAKPGKGSIVPMYRKFEHLNHRVLLHLQDEVSEMEEELRHLDEVIAQTSPRDDSGRCYPGSRRGDARFGGESHYRRTELLGRIFQKLGQYNQALCSFHTLLKELDPTTTEDVQAYRSWMEKRTPIDYTEARFLSREQDLVVVSRKSSAVGHDHVAAPHHHDHHHSAAVWFPLTLTLPVMAFAIVPNVLARLVIVTLICSAELWMVTVTPELKSFLSTREWVFAAIAHTARPIREEIGGLWSRSCCTVPVSRMSSFLRAFETFGVNWTALYPIRFGDSAVWRRRAGKMDGHHMRVLVGCGSRPSMGRLGERWARRLADDRGGVVGGVVLGHASNTGTACGTGESRIEWTCMLIGGGGASVVANRVPLRRVGLHNVPLAFLLDDERAPLQRDRTEREMAGLCRSSVL</sequence>
<dbReference type="EMBL" id="FP929139">
    <property type="protein sequence ID" value="CBY01825.1"/>
    <property type="molecule type" value="Genomic_DNA"/>
</dbReference>
<dbReference type="STRING" id="985895.E5AF36"/>
<dbReference type="OrthoDB" id="5416037at2759"/>
<feature type="compositionally biased region" description="Polar residues" evidence="1">
    <location>
        <begin position="102"/>
        <end position="123"/>
    </location>
</feature>
<protein>
    <submittedName>
        <fullName evidence="3">Predicted protein</fullName>
    </submittedName>
</protein>
<feature type="compositionally biased region" description="Low complexity" evidence="1">
    <location>
        <begin position="55"/>
        <end position="72"/>
    </location>
</feature>
<feature type="compositionally biased region" description="Basic residues" evidence="1">
    <location>
        <begin position="85"/>
        <end position="96"/>
    </location>
</feature>
<evidence type="ECO:0000313" key="3">
    <source>
        <dbReference type="EMBL" id="CBY01825.1"/>
    </source>
</evidence>
<dbReference type="Proteomes" id="UP000002668">
    <property type="component" value="Genome"/>
</dbReference>